<sequence>MIYVLSQFEIKAINGTWRQTKKKGGGRVCFCTSSPRFTLSGGKHGPGPEGPTAGDLSGEAEKLLNSYHGLKVGKRNCVSALFGNDRKVRDGKGLARFISTNSFGREEKTFQSRAIRERRPG</sequence>
<gene>
    <name evidence="1" type="ORF">AVEN_109656_1</name>
</gene>
<accession>A0A4Y2FX22</accession>
<protein>
    <submittedName>
        <fullName evidence="1">Uncharacterized protein</fullName>
    </submittedName>
</protein>
<evidence type="ECO:0000313" key="1">
    <source>
        <dbReference type="EMBL" id="GBM46072.1"/>
    </source>
</evidence>
<dbReference type="EMBL" id="BGPR01001122">
    <property type="protein sequence ID" value="GBM46072.1"/>
    <property type="molecule type" value="Genomic_DNA"/>
</dbReference>
<proteinExistence type="predicted"/>
<comment type="caution">
    <text evidence="1">The sequence shown here is derived from an EMBL/GenBank/DDBJ whole genome shotgun (WGS) entry which is preliminary data.</text>
</comment>
<dbReference type="AlphaFoldDB" id="A0A4Y2FX22"/>
<organism evidence="1 2">
    <name type="scientific">Araneus ventricosus</name>
    <name type="common">Orbweaver spider</name>
    <name type="synonym">Epeira ventricosa</name>
    <dbReference type="NCBI Taxonomy" id="182803"/>
    <lineage>
        <taxon>Eukaryota</taxon>
        <taxon>Metazoa</taxon>
        <taxon>Ecdysozoa</taxon>
        <taxon>Arthropoda</taxon>
        <taxon>Chelicerata</taxon>
        <taxon>Arachnida</taxon>
        <taxon>Araneae</taxon>
        <taxon>Araneomorphae</taxon>
        <taxon>Entelegynae</taxon>
        <taxon>Araneoidea</taxon>
        <taxon>Araneidae</taxon>
        <taxon>Araneus</taxon>
    </lineage>
</organism>
<dbReference type="Proteomes" id="UP000499080">
    <property type="component" value="Unassembled WGS sequence"/>
</dbReference>
<reference evidence="1 2" key="1">
    <citation type="journal article" date="2019" name="Sci. Rep.">
        <title>Orb-weaving spider Araneus ventricosus genome elucidates the spidroin gene catalogue.</title>
        <authorList>
            <person name="Kono N."/>
            <person name="Nakamura H."/>
            <person name="Ohtoshi R."/>
            <person name="Moran D.A.P."/>
            <person name="Shinohara A."/>
            <person name="Yoshida Y."/>
            <person name="Fujiwara M."/>
            <person name="Mori M."/>
            <person name="Tomita M."/>
            <person name="Arakawa K."/>
        </authorList>
    </citation>
    <scope>NUCLEOTIDE SEQUENCE [LARGE SCALE GENOMIC DNA]</scope>
</reference>
<evidence type="ECO:0000313" key="2">
    <source>
        <dbReference type="Proteomes" id="UP000499080"/>
    </source>
</evidence>
<keyword evidence="2" id="KW-1185">Reference proteome</keyword>
<name>A0A4Y2FX22_ARAVE</name>